<keyword evidence="2" id="KW-1185">Reference proteome</keyword>
<proteinExistence type="predicted"/>
<dbReference type="EMBL" id="JBEFLD010000004">
    <property type="protein sequence ID" value="MEQ6290510.1"/>
    <property type="molecule type" value="Genomic_DNA"/>
</dbReference>
<comment type="caution">
    <text evidence="1">The sequence shown here is derived from an EMBL/GenBank/DDBJ whole genome shotgun (WGS) entry which is preliminary data.</text>
</comment>
<evidence type="ECO:0000313" key="1">
    <source>
        <dbReference type="EMBL" id="MEQ6290510.1"/>
    </source>
</evidence>
<sequence length="87" mass="10169">MDDQHYLVRHQLHRSEADLAYCLDVFGDFLAQREGYKSVSGLDAVHFYLVHKFAWLPSRVRAMPAEELRFVLSEEMEGWTLPEGSRL</sequence>
<gene>
    <name evidence="1" type="ORF">ABNW52_07775</name>
</gene>
<evidence type="ECO:0000313" key="2">
    <source>
        <dbReference type="Proteomes" id="UP001433638"/>
    </source>
</evidence>
<dbReference type="Proteomes" id="UP001433638">
    <property type="component" value="Unassembled WGS sequence"/>
</dbReference>
<name>A0ABV1M4I9_9NEIS</name>
<protein>
    <submittedName>
        <fullName evidence="1">Uncharacterized protein</fullName>
    </submittedName>
</protein>
<accession>A0ABV1M4I9</accession>
<reference evidence="1" key="1">
    <citation type="submission" date="2024-06" db="EMBL/GenBank/DDBJ databases">
        <title>Genome sequence of Vogesella sp. MAHUQ-64.</title>
        <authorList>
            <person name="Huq M.A."/>
        </authorList>
    </citation>
    <scope>NUCLEOTIDE SEQUENCE</scope>
    <source>
        <strain evidence="1">MAHUQ-64</strain>
    </source>
</reference>
<organism evidence="1 2">
    <name type="scientific">Vogesella oryzagri</name>
    <dbReference type="NCBI Taxonomy" id="3160864"/>
    <lineage>
        <taxon>Bacteria</taxon>
        <taxon>Pseudomonadati</taxon>
        <taxon>Pseudomonadota</taxon>
        <taxon>Betaproteobacteria</taxon>
        <taxon>Neisseriales</taxon>
        <taxon>Chromobacteriaceae</taxon>
        <taxon>Vogesella</taxon>
    </lineage>
</organism>
<dbReference type="RefSeq" id="WP_349586069.1">
    <property type="nucleotide sequence ID" value="NZ_JBEFLD010000004.1"/>
</dbReference>